<evidence type="ECO:0000313" key="1">
    <source>
        <dbReference type="EMBL" id="MEU2264983.1"/>
    </source>
</evidence>
<organism evidence="1 2">
    <name type="scientific">Streptomyces olindensis</name>
    <dbReference type="NCBI Taxonomy" id="358823"/>
    <lineage>
        <taxon>Bacteria</taxon>
        <taxon>Bacillati</taxon>
        <taxon>Actinomycetota</taxon>
        <taxon>Actinomycetes</taxon>
        <taxon>Kitasatosporales</taxon>
        <taxon>Streptomycetaceae</taxon>
        <taxon>Streptomyces</taxon>
    </lineage>
</organism>
<accession>A0ABV2XLV0</accession>
<comment type="caution">
    <text evidence="1">The sequence shown here is derived from an EMBL/GenBank/DDBJ whole genome shotgun (WGS) entry which is preliminary data.</text>
</comment>
<proteinExistence type="predicted"/>
<dbReference type="EMBL" id="JBEYBN010000001">
    <property type="protein sequence ID" value="MEU2264983.1"/>
    <property type="molecule type" value="Genomic_DNA"/>
</dbReference>
<evidence type="ECO:0000313" key="2">
    <source>
        <dbReference type="Proteomes" id="UP001550603"/>
    </source>
</evidence>
<dbReference type="Proteomes" id="UP001550603">
    <property type="component" value="Unassembled WGS sequence"/>
</dbReference>
<name>A0ABV2XLV0_9ACTN</name>
<gene>
    <name evidence="1" type="ORF">ABZ568_00715</name>
</gene>
<protein>
    <submittedName>
        <fullName evidence="1">Uncharacterized protein</fullName>
    </submittedName>
</protein>
<keyword evidence="2" id="KW-1185">Reference proteome</keyword>
<reference evidence="1 2" key="1">
    <citation type="submission" date="2024-06" db="EMBL/GenBank/DDBJ databases">
        <title>The Natural Products Discovery Center: Release of the First 8490 Sequenced Strains for Exploring Actinobacteria Biosynthetic Diversity.</title>
        <authorList>
            <person name="Kalkreuter E."/>
            <person name="Kautsar S.A."/>
            <person name="Yang D."/>
            <person name="Bader C.D."/>
            <person name="Teijaro C.N."/>
            <person name="Fluegel L."/>
            <person name="Davis C.M."/>
            <person name="Simpson J.R."/>
            <person name="Lauterbach L."/>
            <person name="Steele A.D."/>
            <person name="Gui C."/>
            <person name="Meng S."/>
            <person name="Li G."/>
            <person name="Viehrig K."/>
            <person name="Ye F."/>
            <person name="Su P."/>
            <person name="Kiefer A.F."/>
            <person name="Nichols A."/>
            <person name="Cepeda A.J."/>
            <person name="Yan W."/>
            <person name="Fan B."/>
            <person name="Jiang Y."/>
            <person name="Adhikari A."/>
            <person name="Zheng C.-J."/>
            <person name="Schuster L."/>
            <person name="Cowan T.M."/>
            <person name="Smanski M.J."/>
            <person name="Chevrette M.G."/>
            <person name="De Carvalho L.P.S."/>
            <person name="Shen B."/>
        </authorList>
    </citation>
    <scope>NUCLEOTIDE SEQUENCE [LARGE SCALE GENOMIC DNA]</scope>
    <source>
        <strain evidence="1 2">NPDC019583</strain>
    </source>
</reference>
<sequence>MATLLPCITSGLRFPAEDILCKGDTWKRGCASAEGEPAYAIHTYQGQHFCSYHSPFDNKYAPCAECGVKPVLADGDQVCDDCLSTANRVTEYDHYLAMTGAHDLRHPNRPAPADLPMSDYVDYHTKEEIRADASDSRIVGMAHVPPAGKVHAAKPGDPIAHLSA</sequence>
<dbReference type="RefSeq" id="WP_359784360.1">
    <property type="nucleotide sequence ID" value="NZ_JBEYBN010000001.1"/>
</dbReference>